<reference evidence="2" key="1">
    <citation type="journal article" date="2021" name="PeerJ">
        <title>Extensive microbial diversity within the chicken gut microbiome revealed by metagenomics and culture.</title>
        <authorList>
            <person name="Gilroy R."/>
            <person name="Ravi A."/>
            <person name="Getino M."/>
            <person name="Pursley I."/>
            <person name="Horton D.L."/>
            <person name="Alikhan N.F."/>
            <person name="Baker D."/>
            <person name="Gharbi K."/>
            <person name="Hall N."/>
            <person name="Watson M."/>
            <person name="Adriaenssens E.M."/>
            <person name="Foster-Nyarko E."/>
            <person name="Jarju S."/>
            <person name="Secka A."/>
            <person name="Antonio M."/>
            <person name="Oren A."/>
            <person name="Chaudhuri R.R."/>
            <person name="La Ragione R."/>
            <person name="Hildebrand F."/>
            <person name="Pallen M.J."/>
        </authorList>
    </citation>
    <scope>NUCLEOTIDE SEQUENCE</scope>
    <source>
        <strain evidence="2">4100</strain>
    </source>
</reference>
<evidence type="ECO:0000313" key="3">
    <source>
        <dbReference type="Proteomes" id="UP000711407"/>
    </source>
</evidence>
<gene>
    <name evidence="2" type="ORF">K8V47_00130</name>
</gene>
<dbReference type="Proteomes" id="UP000711407">
    <property type="component" value="Unassembled WGS sequence"/>
</dbReference>
<dbReference type="GO" id="GO:0016757">
    <property type="term" value="F:glycosyltransferase activity"/>
    <property type="evidence" value="ECO:0007669"/>
    <property type="project" value="TreeGrafter"/>
</dbReference>
<protein>
    <submittedName>
        <fullName evidence="2">Glycosyltransferase family 4 protein</fullName>
    </submittedName>
</protein>
<name>A0A4Q0U9M0_9BACT</name>
<proteinExistence type="predicted"/>
<dbReference type="Pfam" id="PF13692">
    <property type="entry name" value="Glyco_trans_1_4"/>
    <property type="match status" value="1"/>
</dbReference>
<dbReference type="SUPFAM" id="SSF53756">
    <property type="entry name" value="UDP-Glycosyltransferase/glycogen phosphorylase"/>
    <property type="match status" value="1"/>
</dbReference>
<reference evidence="2" key="2">
    <citation type="submission" date="2021-09" db="EMBL/GenBank/DDBJ databases">
        <authorList>
            <person name="Gilroy R."/>
        </authorList>
    </citation>
    <scope>NUCLEOTIDE SEQUENCE</scope>
    <source>
        <strain evidence="2">4100</strain>
    </source>
</reference>
<dbReference type="EMBL" id="DYXT01000002">
    <property type="protein sequence ID" value="HJE38162.1"/>
    <property type="molecule type" value="Genomic_DNA"/>
</dbReference>
<dbReference type="PANTHER" id="PTHR46401:SF2">
    <property type="entry name" value="GLYCOSYLTRANSFERASE WBBK-RELATED"/>
    <property type="match status" value="1"/>
</dbReference>
<dbReference type="AlphaFoldDB" id="A0A4Q0U9M0"/>
<dbReference type="PANTHER" id="PTHR46401">
    <property type="entry name" value="GLYCOSYLTRANSFERASE WBBK-RELATED"/>
    <property type="match status" value="1"/>
</dbReference>
<dbReference type="Gene3D" id="3.40.50.2000">
    <property type="entry name" value="Glycogen Phosphorylase B"/>
    <property type="match status" value="2"/>
</dbReference>
<dbReference type="CDD" id="cd03801">
    <property type="entry name" value="GT4_PimA-like"/>
    <property type="match status" value="1"/>
</dbReference>
<organism evidence="2 3">
    <name type="scientific">Candidatus Amulumruptor caecigallinarius</name>
    <dbReference type="NCBI Taxonomy" id="2109911"/>
    <lineage>
        <taxon>Bacteria</taxon>
        <taxon>Pseudomonadati</taxon>
        <taxon>Bacteroidota</taxon>
        <taxon>Bacteroidia</taxon>
        <taxon>Bacteroidales</taxon>
        <taxon>Muribaculaceae</taxon>
        <taxon>Candidatus Amulumruptor</taxon>
    </lineage>
</organism>
<evidence type="ECO:0000256" key="1">
    <source>
        <dbReference type="ARBA" id="ARBA00022679"/>
    </source>
</evidence>
<comment type="caution">
    <text evidence="2">The sequence shown here is derived from an EMBL/GenBank/DDBJ whole genome shotgun (WGS) entry which is preliminary data.</text>
</comment>
<sequence length="372" mass="42230">MAKPRILFLTAYVPNKAAAGEKNTMIMLNDLAQDYDVDLVYFKYDHEAPYQPERDNVKVLEVIRNSTKTKLFGIANYPVSHPVFSIRFSWAKLHRLRRLIKGKDYSAVILNHSNVFIYGRYLCPGKPKLLLAHDVIIQRALRQSGKLMQMVCRRSEGGAFRIPHAHVYSFSQKDVELIKDIYHIPAEVNLDYIDPDIVNKEVTEVGDYYFMFGDWKRSENLDGARWFIENVAPIVKTPTTVKIVGRGFPTELAEKSRGLVKFEVLGFVDDPYKMLSEARALISPLFQGAGIKVKVIESLACGTPVLGTPIAFEGLPDGFADSMILCDTPQDYVDAMASVTADVASRRDLKKRFIQEYSRDNIRQRLNDILAD</sequence>
<evidence type="ECO:0000313" key="2">
    <source>
        <dbReference type="EMBL" id="HJE38162.1"/>
    </source>
</evidence>
<keyword evidence="1" id="KW-0808">Transferase</keyword>
<accession>A0A4Q0U9M0</accession>
<dbReference type="GO" id="GO:0009103">
    <property type="term" value="P:lipopolysaccharide biosynthetic process"/>
    <property type="evidence" value="ECO:0007669"/>
    <property type="project" value="TreeGrafter"/>
</dbReference>